<keyword evidence="3" id="KW-1133">Transmembrane helix</keyword>
<dbReference type="RefSeq" id="WP_102257444.1">
    <property type="nucleotide sequence ID" value="NZ_MDBG01000173.1"/>
</dbReference>
<evidence type="ECO:0000313" key="6">
    <source>
        <dbReference type="Proteomes" id="UP000235579"/>
    </source>
</evidence>
<feature type="coiled-coil region" evidence="1">
    <location>
        <begin position="341"/>
        <end position="368"/>
    </location>
</feature>
<evidence type="ECO:0000313" key="5">
    <source>
        <dbReference type="EMBL" id="TKG29002.1"/>
    </source>
</evidence>
<dbReference type="EMBL" id="MDBP01000014">
    <property type="protein sequence ID" value="PMP17797.1"/>
    <property type="molecule type" value="Genomic_DNA"/>
</dbReference>
<feature type="compositionally biased region" description="Polar residues" evidence="2">
    <location>
        <begin position="47"/>
        <end position="69"/>
    </location>
</feature>
<feature type="region of interest" description="Disordered" evidence="2">
    <location>
        <begin position="1"/>
        <end position="69"/>
    </location>
</feature>
<feature type="transmembrane region" description="Helical" evidence="3">
    <location>
        <begin position="215"/>
        <end position="237"/>
    </location>
</feature>
<feature type="compositionally biased region" description="Polar residues" evidence="2">
    <location>
        <begin position="24"/>
        <end position="36"/>
    </location>
</feature>
<dbReference type="Proteomes" id="UP000308018">
    <property type="component" value="Unassembled WGS sequence"/>
</dbReference>
<evidence type="ECO:0000313" key="4">
    <source>
        <dbReference type="EMBL" id="PMP17797.1"/>
    </source>
</evidence>
<evidence type="ECO:0000256" key="3">
    <source>
        <dbReference type="SAM" id="Phobius"/>
    </source>
</evidence>
<reference evidence="4" key="3">
    <citation type="journal article" date="2018" name="Nature">
        <title>A major lineage of non-tailed dsDNA viruses as unrecognized killers of marine bacteria.</title>
        <authorList>
            <person name="Kauffman K.M."/>
            <person name="Hussain F.A."/>
            <person name="Yang J."/>
            <person name="Arevalo P."/>
            <person name="Brown J.M."/>
            <person name="Chang W.K."/>
            <person name="VanInsberghe D."/>
            <person name="Elsherbini J."/>
            <person name="Sharma R.S."/>
            <person name="Cutler M.B."/>
            <person name="Kelly L."/>
            <person name="Polz M.F."/>
        </authorList>
    </citation>
    <scope>NUCLEOTIDE SEQUENCE</scope>
    <source>
        <strain evidence="4">10N.222.48.A2</strain>
    </source>
</reference>
<reference evidence="4" key="2">
    <citation type="submission" date="2016-07" db="EMBL/GenBank/DDBJ databases">
        <authorList>
            <person name="Wan K."/>
            <person name="Booth B."/>
            <person name="Spirohn K."/>
            <person name="Hao T."/>
            <person name="Hu Y."/>
            <person name="Calderwood M."/>
            <person name="Hill D."/>
            <person name="Mohr S."/>
            <person name="Vidal M."/>
            <person name="Celniker S."/>
            <person name="Perrimon N."/>
        </authorList>
    </citation>
    <scope>NUCLEOTIDE SEQUENCE</scope>
    <source>
        <strain evidence="4">10N.222.48.A2</strain>
    </source>
</reference>
<evidence type="ECO:0000313" key="7">
    <source>
        <dbReference type="Proteomes" id="UP000308018"/>
    </source>
</evidence>
<comment type="caution">
    <text evidence="4">The sequence shown here is derived from an EMBL/GenBank/DDBJ whole genome shotgun (WGS) entry which is preliminary data.</text>
</comment>
<reference evidence="6" key="1">
    <citation type="submission" date="2016-07" db="EMBL/GenBank/DDBJ databases">
        <title>Nontailed viruses are major unrecognized killers of bacteria in the ocean.</title>
        <authorList>
            <person name="Kauffman K."/>
            <person name="Hussain F."/>
            <person name="Yang J."/>
            <person name="Arevalo P."/>
            <person name="Brown J."/>
            <person name="Cutler M."/>
            <person name="Kelly L."/>
            <person name="Polz M.F."/>
        </authorList>
    </citation>
    <scope>NUCLEOTIDE SEQUENCE [LARGE SCALE GENOMIC DNA]</scope>
    <source>
        <strain evidence="6">10N.222.48.A2</strain>
    </source>
</reference>
<reference evidence="5 7" key="4">
    <citation type="submission" date="2019-04" db="EMBL/GenBank/DDBJ databases">
        <title>A reverse ecology approach based on a biological definition of microbial populations.</title>
        <authorList>
            <person name="Arevalo P."/>
            <person name="Vaninsberghe D."/>
            <person name="Elsherbini J."/>
            <person name="Gore J."/>
            <person name="Polz M."/>
        </authorList>
    </citation>
    <scope>NUCLEOTIDE SEQUENCE [LARGE SCALE GENOMIC DNA]</scope>
    <source>
        <strain evidence="5 7">10N.222.45.A8</strain>
    </source>
</reference>
<keyword evidence="1" id="KW-0175">Coiled coil</keyword>
<keyword evidence="3" id="KW-0472">Membrane</keyword>
<gene>
    <name evidence="4" type="ORF">BCS92_05160</name>
    <name evidence="5" type="ORF">FC057_20160</name>
</gene>
<proteinExistence type="predicted"/>
<dbReference type="Proteomes" id="UP000235579">
    <property type="component" value="Unassembled WGS sequence"/>
</dbReference>
<dbReference type="EMBL" id="SYVV01000037">
    <property type="protein sequence ID" value="TKG29002.1"/>
    <property type="molecule type" value="Genomic_DNA"/>
</dbReference>
<sequence>MTAGTHNESHENINALSEMESISEDSSGMQDSNSATEDALLNEIYAQEQQEALNSLHESNSESQIGTNNEFDALSLAMSHSQSNSKMSDDTHNLMTEVKPEQTEVDSTFDISDTFHAESDQEKVNVDDAESAMAMFGQPSQESNHTQTENVELDKGFEAPEAFSSDQAMEMLQSQLTFETPSQDVEAESIEEVDSEQDNMVEEESYKAPIYLRKWFILIIMLSIISVMILGVIYSFMSASEGAIKSPQQANAQPFNQSLVREQPSLEGGTDLTKSGVDQLFNGLAVGETLEDRDYTDSDPITRKTILTLENENLQLKSDLSVTKESLQQSQKDYRQVLSDKELTISKLSKANDEIEKLKLDIKWLNKDITSKVTKISNLTSINTQLSIDVEAEKRISKREKEARLVAENRYVELVNSRSKELMDINQSLGQLQTEFKNVIDEKNSRDAHKKLRHLLFVNVSNGVGKFFKVKDGEPYGELLTLQTGENLIGRGEVLAVDPYGCIRFKDGKQYQPVNGFCP</sequence>
<evidence type="ECO:0000256" key="1">
    <source>
        <dbReference type="SAM" id="Coils"/>
    </source>
</evidence>
<dbReference type="AlphaFoldDB" id="A0A2N7NNB4"/>
<protein>
    <submittedName>
        <fullName evidence="4">Uncharacterized protein</fullName>
    </submittedName>
</protein>
<accession>A0A2N7NNB4</accession>
<organism evidence="4 6">
    <name type="scientific">Vibrio tasmaniensis</name>
    <dbReference type="NCBI Taxonomy" id="212663"/>
    <lineage>
        <taxon>Bacteria</taxon>
        <taxon>Pseudomonadati</taxon>
        <taxon>Pseudomonadota</taxon>
        <taxon>Gammaproteobacteria</taxon>
        <taxon>Vibrionales</taxon>
        <taxon>Vibrionaceae</taxon>
        <taxon>Vibrio</taxon>
    </lineage>
</organism>
<keyword evidence="3" id="KW-0812">Transmembrane</keyword>
<name>A0A2N7NNB4_9VIBR</name>
<evidence type="ECO:0000256" key="2">
    <source>
        <dbReference type="SAM" id="MobiDB-lite"/>
    </source>
</evidence>